<dbReference type="InterPro" id="IPR049945">
    <property type="entry name" value="AAA_22"/>
</dbReference>
<evidence type="ECO:0000313" key="3">
    <source>
        <dbReference type="Proteomes" id="UP000241762"/>
    </source>
</evidence>
<proteinExistence type="predicted"/>
<organism evidence="2 3">
    <name type="scientific">Candidatus Phycorickettsia trachydisci</name>
    <dbReference type="NCBI Taxonomy" id="2115978"/>
    <lineage>
        <taxon>Bacteria</taxon>
        <taxon>Pseudomonadati</taxon>
        <taxon>Pseudomonadota</taxon>
        <taxon>Alphaproteobacteria</taxon>
        <taxon>Rickettsiales</taxon>
        <taxon>Rickettsiaceae</taxon>
        <taxon>Candidatus Phycorickettsia</taxon>
    </lineage>
</organism>
<evidence type="ECO:0000313" key="2">
    <source>
        <dbReference type="EMBL" id="AVP87909.1"/>
    </source>
</evidence>
<sequence>MLEAIKKQNKPIALFVDEAHDLSTQTLVSLKRLMDLVYSNDCKLAVILAGHPKLSNDLKRPSMEEIGARSQIFYLNHWVENKLHYGSWLFEQCCSKDVTQDDIITTEAMELLIESLVTPLQINHYLSRSLEQGYTIGVKPITPDIIQSVLVPDLNSSTAELSRHGYNIQTLCEILNARPSEVRAYLQGQLNPNKAQDFTKEIHKLGIV</sequence>
<dbReference type="Pfam" id="PF13401">
    <property type="entry name" value="AAA_22"/>
    <property type="match status" value="1"/>
</dbReference>
<dbReference type="EMBL" id="CP027845">
    <property type="protein sequence ID" value="AVP87909.1"/>
    <property type="molecule type" value="Genomic_DNA"/>
</dbReference>
<reference evidence="2 3" key="1">
    <citation type="submission" date="2018-03" db="EMBL/GenBank/DDBJ databases">
        <title>A gene transfer event suggests a long-term partnership between eustigmatophyte algae and a novel lineage of endosymbiotic bacteria.</title>
        <authorList>
            <person name="Yurchenko T."/>
            <person name="Sevcikova T."/>
            <person name="Pribyl P."/>
            <person name="El Karkouri K."/>
            <person name="Klimes V."/>
            <person name="Amaral R."/>
            <person name="Zbrankova V."/>
            <person name="Kim E."/>
            <person name="Raoult D."/>
            <person name="Santos L.M.A."/>
            <person name="Elias M."/>
        </authorList>
    </citation>
    <scope>NUCLEOTIDE SEQUENCE [LARGE SCALE GENOMIC DNA]</scope>
    <source>
        <strain evidence="2">CCALA 838</strain>
    </source>
</reference>
<name>A0A2P1P9G4_9RICK</name>
<dbReference type="InterPro" id="IPR027417">
    <property type="entry name" value="P-loop_NTPase"/>
</dbReference>
<dbReference type="SUPFAM" id="SSF52540">
    <property type="entry name" value="P-loop containing nucleoside triphosphate hydrolases"/>
    <property type="match status" value="1"/>
</dbReference>
<accession>A0A2P1P9G4</accession>
<dbReference type="AlphaFoldDB" id="A0A2P1P9G4"/>
<gene>
    <name evidence="2" type="ORF">phytr_9810</name>
</gene>
<dbReference type="PANTHER" id="PTHR35894">
    <property type="entry name" value="GENERAL SECRETION PATHWAY PROTEIN A-RELATED"/>
    <property type="match status" value="1"/>
</dbReference>
<feature type="domain" description="ORC1/DEAH AAA+ ATPase" evidence="1">
    <location>
        <begin position="2"/>
        <end position="55"/>
    </location>
</feature>
<dbReference type="GO" id="GO:0016887">
    <property type="term" value="F:ATP hydrolysis activity"/>
    <property type="evidence" value="ECO:0007669"/>
    <property type="project" value="InterPro"/>
</dbReference>
<dbReference type="KEGG" id="ptc:phytr_9810"/>
<protein>
    <recommendedName>
        <fullName evidence="1">ORC1/DEAH AAA+ ATPase domain-containing protein</fullName>
    </recommendedName>
</protein>
<evidence type="ECO:0000259" key="1">
    <source>
        <dbReference type="Pfam" id="PF13401"/>
    </source>
</evidence>
<dbReference type="PANTHER" id="PTHR35894:SF1">
    <property type="entry name" value="PHOSPHORIBULOKINASE _ URIDINE KINASE FAMILY"/>
    <property type="match status" value="1"/>
</dbReference>
<dbReference type="Proteomes" id="UP000241762">
    <property type="component" value="Chromosome"/>
</dbReference>
<dbReference type="InterPro" id="IPR052026">
    <property type="entry name" value="ExeA_AAA_ATPase_DNA-bind"/>
</dbReference>
<keyword evidence="3" id="KW-1185">Reference proteome</keyword>